<evidence type="ECO:0000256" key="3">
    <source>
        <dbReference type="ARBA" id="ARBA00022833"/>
    </source>
</evidence>
<dbReference type="InterPro" id="IPR036291">
    <property type="entry name" value="NAD(P)-bd_dom_sf"/>
</dbReference>
<dbReference type="Gene3D" id="3.90.180.10">
    <property type="entry name" value="Medium-chain alcohol dehydrogenases, catalytic domain"/>
    <property type="match status" value="1"/>
</dbReference>
<evidence type="ECO:0000256" key="5">
    <source>
        <dbReference type="ARBA" id="ARBA00023027"/>
    </source>
</evidence>
<dbReference type="InterPro" id="IPR020843">
    <property type="entry name" value="ER"/>
</dbReference>
<comment type="similarity">
    <text evidence="6">Belongs to the zinc-containing alcohol dehydrogenase family.</text>
</comment>
<dbReference type="PANTHER" id="PTHR43880:SF12">
    <property type="entry name" value="ALCOHOL DEHYDROGENASE CLASS-3"/>
    <property type="match status" value="1"/>
</dbReference>
<evidence type="ECO:0000256" key="6">
    <source>
        <dbReference type="RuleBase" id="RU361277"/>
    </source>
</evidence>
<protein>
    <submittedName>
        <fullName evidence="8">NAD(P)-dependent alcohol dehydrogenase</fullName>
    </submittedName>
</protein>
<evidence type="ECO:0000256" key="2">
    <source>
        <dbReference type="ARBA" id="ARBA00022723"/>
    </source>
</evidence>
<dbReference type="GO" id="GO:0051903">
    <property type="term" value="F:S-(hydroxymethyl)glutathione dehydrogenase [NAD(P)+] activity"/>
    <property type="evidence" value="ECO:0007669"/>
    <property type="project" value="TreeGrafter"/>
</dbReference>
<keyword evidence="4" id="KW-0560">Oxidoreductase</keyword>
<dbReference type="PROSITE" id="PS00059">
    <property type="entry name" value="ADH_ZINC"/>
    <property type="match status" value="1"/>
</dbReference>
<feature type="domain" description="Enoyl reductase (ER)" evidence="7">
    <location>
        <begin position="14"/>
        <end position="363"/>
    </location>
</feature>
<dbReference type="GO" id="GO:0005829">
    <property type="term" value="C:cytosol"/>
    <property type="evidence" value="ECO:0007669"/>
    <property type="project" value="TreeGrafter"/>
</dbReference>
<name>A0A7C5RTB7_THERO</name>
<dbReference type="FunFam" id="3.40.50.720:FF:000003">
    <property type="entry name" value="S-(hydroxymethyl)glutathione dehydrogenase"/>
    <property type="match status" value="1"/>
</dbReference>
<evidence type="ECO:0000259" key="7">
    <source>
        <dbReference type="SMART" id="SM00829"/>
    </source>
</evidence>
<dbReference type="GO" id="GO:0008270">
    <property type="term" value="F:zinc ion binding"/>
    <property type="evidence" value="ECO:0007669"/>
    <property type="project" value="InterPro"/>
</dbReference>
<keyword evidence="3 6" id="KW-0862">Zinc</keyword>
<dbReference type="Pfam" id="PF08240">
    <property type="entry name" value="ADH_N"/>
    <property type="match status" value="1"/>
</dbReference>
<dbReference type="AlphaFoldDB" id="A0A7C5RTB7"/>
<comment type="caution">
    <text evidence="8">The sequence shown here is derived from an EMBL/GenBank/DDBJ whole genome shotgun (WGS) entry which is preliminary data.</text>
</comment>
<dbReference type="GO" id="GO:0046294">
    <property type="term" value="P:formaldehyde catabolic process"/>
    <property type="evidence" value="ECO:0007669"/>
    <property type="project" value="TreeGrafter"/>
</dbReference>
<dbReference type="SMART" id="SM00829">
    <property type="entry name" value="PKS_ER"/>
    <property type="match status" value="1"/>
</dbReference>
<dbReference type="Gene3D" id="3.40.50.720">
    <property type="entry name" value="NAD(P)-binding Rossmann-like Domain"/>
    <property type="match status" value="1"/>
</dbReference>
<comment type="cofactor">
    <cofactor evidence="1 6">
        <name>Zn(2+)</name>
        <dbReference type="ChEBI" id="CHEBI:29105"/>
    </cofactor>
</comment>
<proteinExistence type="inferred from homology"/>
<dbReference type="CDD" id="cd08278">
    <property type="entry name" value="benzyl_alcohol_DH"/>
    <property type="match status" value="1"/>
</dbReference>
<gene>
    <name evidence="8" type="ORF">ENM21_01240</name>
</gene>
<keyword evidence="2 6" id="KW-0479">Metal-binding</keyword>
<sequence>MVSARAAVVERPHGPFVIEEVELEEPREDEVLVRILSAGICHTDLIVRDQWYPVPLPAVLGHEGAGVVERVGARVRKVAPGDHVVLTFRSCGECHHCLRGKPAYCVQLFPLNFGGRRPDGTSPIRWRGQPIAGMFFAQSSFATYAVAHERNVVKVPKDVPLELLGPLGCGVQTGAGAVFNSLRPPAGSSIAIFGTGSVGLSALLAARAVGCTTIIGVDINPGRLEVARELGATHVIDARNTDPVEEIRRITGYGVQYSIETTANPKVFRQAVDCLDQLGVCGLIGAAPLGTEVALDMGTMLFGRMVRGIIEGDSVPELFIPEMIALYQQGKFPFDRLITFYPFEAIQQAAEDSEAGRVVKPVLRFD</sequence>
<dbReference type="PANTHER" id="PTHR43880">
    <property type="entry name" value="ALCOHOL DEHYDROGENASE"/>
    <property type="match status" value="1"/>
</dbReference>
<dbReference type="InterPro" id="IPR013154">
    <property type="entry name" value="ADH-like_N"/>
</dbReference>
<reference evidence="8" key="1">
    <citation type="journal article" date="2020" name="mSystems">
        <title>Genome- and Community-Level Interaction Insights into Carbon Utilization and Element Cycling Functions of Hydrothermarchaeota in Hydrothermal Sediment.</title>
        <authorList>
            <person name="Zhou Z."/>
            <person name="Liu Y."/>
            <person name="Xu W."/>
            <person name="Pan J."/>
            <person name="Luo Z.H."/>
            <person name="Li M."/>
        </authorList>
    </citation>
    <scope>NUCLEOTIDE SEQUENCE [LARGE SCALE GENOMIC DNA]</scope>
    <source>
        <strain evidence="8">SpSt-1065</strain>
    </source>
</reference>
<dbReference type="InterPro" id="IPR002328">
    <property type="entry name" value="ADH_Zn_CS"/>
</dbReference>
<dbReference type="InterPro" id="IPR011032">
    <property type="entry name" value="GroES-like_sf"/>
</dbReference>
<accession>A0A7C5RTB7</accession>
<dbReference type="Pfam" id="PF00107">
    <property type="entry name" value="ADH_zinc_N"/>
    <property type="match status" value="1"/>
</dbReference>
<evidence type="ECO:0000256" key="4">
    <source>
        <dbReference type="ARBA" id="ARBA00023002"/>
    </source>
</evidence>
<evidence type="ECO:0000313" key="8">
    <source>
        <dbReference type="EMBL" id="HHM95832.1"/>
    </source>
</evidence>
<dbReference type="SUPFAM" id="SSF50129">
    <property type="entry name" value="GroES-like"/>
    <property type="match status" value="1"/>
</dbReference>
<organism evidence="8">
    <name type="scientific">Thermomicrobium roseum</name>
    <dbReference type="NCBI Taxonomy" id="500"/>
    <lineage>
        <taxon>Bacteria</taxon>
        <taxon>Pseudomonadati</taxon>
        <taxon>Thermomicrobiota</taxon>
        <taxon>Thermomicrobia</taxon>
        <taxon>Thermomicrobiales</taxon>
        <taxon>Thermomicrobiaceae</taxon>
        <taxon>Thermomicrobium</taxon>
    </lineage>
</organism>
<dbReference type="InterPro" id="IPR013149">
    <property type="entry name" value="ADH-like_C"/>
</dbReference>
<keyword evidence="5" id="KW-0520">NAD</keyword>
<evidence type="ECO:0000256" key="1">
    <source>
        <dbReference type="ARBA" id="ARBA00001947"/>
    </source>
</evidence>
<dbReference type="SUPFAM" id="SSF51735">
    <property type="entry name" value="NAD(P)-binding Rossmann-fold domains"/>
    <property type="match status" value="1"/>
</dbReference>
<dbReference type="EMBL" id="DRWX01000062">
    <property type="protein sequence ID" value="HHM95832.1"/>
    <property type="molecule type" value="Genomic_DNA"/>
</dbReference>